<comment type="caution">
    <text evidence="6">The sequence shown here is derived from an EMBL/GenBank/DDBJ whole genome shotgun (WGS) entry which is preliminary data.</text>
</comment>
<dbReference type="InterPro" id="IPR011330">
    <property type="entry name" value="Glyco_hydro/deAcase_b/a-brl"/>
</dbReference>
<keyword evidence="4" id="KW-0326">Glycosidase</keyword>
<dbReference type="InterPro" id="IPR041147">
    <property type="entry name" value="GH38_C"/>
</dbReference>
<dbReference type="Pfam" id="PF22907">
    <property type="entry name" value="Ams1-like_1st"/>
    <property type="match status" value="1"/>
</dbReference>
<dbReference type="CDD" id="cd10789">
    <property type="entry name" value="GH38N_AMII_ER_cytosolic"/>
    <property type="match status" value="1"/>
</dbReference>
<dbReference type="InterPro" id="IPR027291">
    <property type="entry name" value="Glyco_hydro_38_N_sf"/>
</dbReference>
<dbReference type="InterPro" id="IPR011013">
    <property type="entry name" value="Gal_mutarotase_sf_dom"/>
</dbReference>
<dbReference type="SUPFAM" id="SSF88713">
    <property type="entry name" value="Glycoside hydrolase/deacetylase"/>
    <property type="match status" value="1"/>
</dbReference>
<accession>A0ABW2FMA0</accession>
<dbReference type="InterPro" id="IPR015341">
    <property type="entry name" value="Glyco_hydro_38_cen"/>
</dbReference>
<gene>
    <name evidence="6" type="ORF">ACFQMJ_32890</name>
</gene>
<dbReference type="PANTHER" id="PTHR46017:SF1">
    <property type="entry name" value="ALPHA-MANNOSIDASE 2C1"/>
    <property type="match status" value="1"/>
</dbReference>
<comment type="similarity">
    <text evidence="1">Belongs to the glycosyl hydrolase 38 family.</text>
</comment>
<keyword evidence="3" id="KW-0378">Hydrolase</keyword>
<keyword evidence="2" id="KW-0479">Metal-binding</keyword>
<dbReference type="InterPro" id="IPR011682">
    <property type="entry name" value="Glyco_hydro_38_C"/>
</dbReference>
<dbReference type="Gene3D" id="2.70.98.30">
    <property type="entry name" value="Golgi alpha-mannosidase II, domain 4"/>
    <property type="match status" value="1"/>
</dbReference>
<feature type="domain" description="Glycoside hydrolase family 38 central" evidence="5">
    <location>
        <begin position="525"/>
        <end position="602"/>
    </location>
</feature>
<evidence type="ECO:0000256" key="3">
    <source>
        <dbReference type="ARBA" id="ARBA00022801"/>
    </source>
</evidence>
<dbReference type="SUPFAM" id="SSF74650">
    <property type="entry name" value="Galactose mutarotase-like"/>
    <property type="match status" value="1"/>
</dbReference>
<protein>
    <submittedName>
        <fullName evidence="6">Alpha-mannosidase</fullName>
    </submittedName>
</protein>
<dbReference type="InterPro" id="IPR028995">
    <property type="entry name" value="Glyco_hydro_57/38_cen_sf"/>
</dbReference>
<dbReference type="RefSeq" id="WP_378052366.1">
    <property type="nucleotide sequence ID" value="NZ_JBHMDN010000048.1"/>
</dbReference>
<dbReference type="InterPro" id="IPR000602">
    <property type="entry name" value="Glyco_hydro_38_N"/>
</dbReference>
<evidence type="ECO:0000313" key="7">
    <source>
        <dbReference type="Proteomes" id="UP001596378"/>
    </source>
</evidence>
<dbReference type="Gene3D" id="2.60.40.2220">
    <property type="match status" value="1"/>
</dbReference>
<dbReference type="InterPro" id="IPR054723">
    <property type="entry name" value="Ams1-like_N"/>
</dbReference>
<keyword evidence="7" id="KW-1185">Reference proteome</keyword>
<dbReference type="Pfam" id="PF07748">
    <property type="entry name" value="Glyco_hydro_38C"/>
    <property type="match status" value="1"/>
</dbReference>
<dbReference type="Pfam" id="PF01074">
    <property type="entry name" value="Glyco_hydro_38N"/>
    <property type="match status" value="1"/>
</dbReference>
<sequence length="1053" mass="117113">MIHKNHIQKTLSKVRKLEEQYAPLIFEKVGEVPVVYFETEEHLYEVPSGEPDWAPAREGLVWGKPWGSAWFKGEFVVPETLHGQAIFIRANADGVETFFWVNGKPQGIYTHPKEAANRGNHHTLLLTSSARAGERFELAFEGYAGHPCIGTQPYQHFESSDGGALRFERVFRSIDVMVRRDDVKDFVFDLKTLNQLVSAGPVDAFRKGRLTNALLAAFAVLEQSPDEVGEDEWRPSLAAASEMMRPLLAERNGGRSPKAGLIGHSHMDTAWLWTRDETIRKCARTYANALSLMEQYPEYTFVQSSAFHAELMRRHYPDIFAGIKKRVAEGRWEPNGGVWIECDCNLVNGESLVRQFVKGQRYTREHFGYTSDTFWLPDTFGYSAAIPQIMAGTGIRYFLTTKLSWNDTNLFPYDTFKWRGLDGTEVLTHFNTIHCWPDAETLIHRVYESGNNGIQHKQVNDRRLVSYGFGDGGGGPQYEMLEMARRVRDLDGVPQAEHTTVSRFMQELEETSANAPVHVGELYFEGHRGTLTQMHEIKRNNRKAEIALRDLEFVETVRRAAGGKAPSGRTGELYELLLINQFHDILPGTSIPEVHDRAVREVGEVIAEAGLRAAELLAEAASAEPGAVTVWNTLSWDRVGTVALADGPGIALSAFGGAAGARTQRVRDVFGSDKLLVGDVRVPALGAATLELTGDEAGERAASPFRFSGRMLETPFASVVFDEHGYLASFVDKASGRELRGGGHPLNAFLFGEDLPGAWDNWDIDRDVFGKLKLQTGLESRAVAADGPLQLRIRSVYRIGRRSSIRQDIVFHADTPRVDFETEIDWHEKHRLLKVGFEVDVHAPSARHETQFGYVERPTHANTPYDQGMFEVCAHKWTDLSETRFGVALLNDGKYGVSVMGSDARLTLHKGGTHPDPRGDEGLHRTVYSLLPHGGFGAETVIRPAYELNVPLIAVPGRDDGSTVGGDSFASVDAPNVVIETVKPAEDGDGYVLRLYEAERSGVRNAALRFGKAPSRIVRTNLLEEEIADVPLQGAEASLDFRAFEIVTLKVYP</sequence>
<evidence type="ECO:0000256" key="2">
    <source>
        <dbReference type="ARBA" id="ARBA00022723"/>
    </source>
</evidence>
<proteinExistence type="inferred from homology"/>
<dbReference type="SMART" id="SM00872">
    <property type="entry name" value="Alpha-mann_mid"/>
    <property type="match status" value="1"/>
</dbReference>
<dbReference type="Pfam" id="PF17677">
    <property type="entry name" value="Glyco_hydro38C2"/>
    <property type="match status" value="1"/>
</dbReference>
<evidence type="ECO:0000256" key="4">
    <source>
        <dbReference type="ARBA" id="ARBA00023295"/>
    </source>
</evidence>
<organism evidence="6 7">
    <name type="scientific">Cohnella cellulosilytica</name>
    <dbReference type="NCBI Taxonomy" id="986710"/>
    <lineage>
        <taxon>Bacteria</taxon>
        <taxon>Bacillati</taxon>
        <taxon>Bacillota</taxon>
        <taxon>Bacilli</taxon>
        <taxon>Bacillales</taxon>
        <taxon>Paenibacillaceae</taxon>
        <taxon>Cohnella</taxon>
    </lineage>
</organism>
<dbReference type="Gene3D" id="1.20.1270.50">
    <property type="entry name" value="Glycoside hydrolase family 38, central domain"/>
    <property type="match status" value="1"/>
</dbReference>
<evidence type="ECO:0000256" key="1">
    <source>
        <dbReference type="ARBA" id="ARBA00009792"/>
    </source>
</evidence>
<dbReference type="SUPFAM" id="SSF88688">
    <property type="entry name" value="Families 57/38 glycoside transferase middle domain"/>
    <property type="match status" value="1"/>
</dbReference>
<dbReference type="EMBL" id="JBHTAI010000033">
    <property type="protein sequence ID" value="MFC7153347.1"/>
    <property type="molecule type" value="Genomic_DNA"/>
</dbReference>
<dbReference type="Gene3D" id="3.20.110.10">
    <property type="entry name" value="Glycoside hydrolase 38, N terminal domain"/>
    <property type="match status" value="1"/>
</dbReference>
<dbReference type="Proteomes" id="UP001596378">
    <property type="component" value="Unassembled WGS sequence"/>
</dbReference>
<dbReference type="PANTHER" id="PTHR46017">
    <property type="entry name" value="ALPHA-MANNOSIDASE 2C1"/>
    <property type="match status" value="1"/>
</dbReference>
<dbReference type="InterPro" id="IPR037094">
    <property type="entry name" value="Glyco_hydro_38_cen_sf"/>
</dbReference>
<evidence type="ECO:0000259" key="5">
    <source>
        <dbReference type="SMART" id="SM00872"/>
    </source>
</evidence>
<evidence type="ECO:0000313" key="6">
    <source>
        <dbReference type="EMBL" id="MFC7153347.1"/>
    </source>
</evidence>
<dbReference type="Pfam" id="PF09261">
    <property type="entry name" value="Alpha-mann_mid"/>
    <property type="match status" value="1"/>
</dbReference>
<name>A0ABW2FMA0_9BACL</name>
<reference evidence="7" key="1">
    <citation type="journal article" date="2019" name="Int. J. Syst. Evol. Microbiol.">
        <title>The Global Catalogue of Microorganisms (GCM) 10K type strain sequencing project: providing services to taxonomists for standard genome sequencing and annotation.</title>
        <authorList>
            <consortium name="The Broad Institute Genomics Platform"/>
            <consortium name="The Broad Institute Genome Sequencing Center for Infectious Disease"/>
            <person name="Wu L."/>
            <person name="Ma J."/>
        </authorList>
    </citation>
    <scope>NUCLEOTIDE SEQUENCE [LARGE SCALE GENOMIC DNA]</scope>
    <source>
        <strain evidence="7">KCTC 12907</strain>
    </source>
</reference>